<dbReference type="Proteomes" id="UP001210865">
    <property type="component" value="Chromosome"/>
</dbReference>
<dbReference type="Gene3D" id="2.130.10.10">
    <property type="entry name" value="YVTN repeat-like/Quinoprotein amine dehydrogenase"/>
    <property type="match status" value="2"/>
</dbReference>
<sequence length="311" mass="33575">MMFDPRGIVAVDKRGDRVLFLDADTLAIVGELRDMPALPHELAISPDRAFAYVPAYGDGAHGDNPHPNHRLSVIDLARRTRLCDIDLHPLEAPHTLRFGPDGNLYVACENSAAIAVIDGRDHRLIDKIDTGSANSHRLAILDDPALICTDNEEDASISILDLAERRRIATISLATPIAGIEIVPAEARLYCSDAAAPRLLPISLASLQAEPAIPLEGHRKPCQVVRLSPDGRQLIVIGDHEPVVSLIDLESRAQRAIGVGAKPMDGGFHPDGRTFLLANEEDGTVSEIDLAAGLVRRTVRVGEGCETLAYF</sequence>
<evidence type="ECO:0008006" key="3">
    <source>
        <dbReference type="Google" id="ProtNLM"/>
    </source>
</evidence>
<reference evidence="1 2" key="1">
    <citation type="submission" date="2022-12" db="EMBL/GenBank/DDBJ databases">
        <title>Sphingomonas abieness sp. nov., an endophytic bacterium isolated from Abies koreana.</title>
        <authorList>
            <person name="Jiang L."/>
            <person name="Lee J."/>
        </authorList>
    </citation>
    <scope>NUCLEOTIDE SEQUENCE [LARGE SCALE GENOMIC DNA]</scope>
    <source>
        <strain evidence="2">PAMB 00755</strain>
    </source>
</reference>
<dbReference type="InterPro" id="IPR015943">
    <property type="entry name" value="WD40/YVTN_repeat-like_dom_sf"/>
</dbReference>
<dbReference type="PANTHER" id="PTHR47197:SF3">
    <property type="entry name" value="DIHYDRO-HEME D1 DEHYDROGENASE"/>
    <property type="match status" value="1"/>
</dbReference>
<dbReference type="SUPFAM" id="SSF50974">
    <property type="entry name" value="Nitrous oxide reductase, N-terminal domain"/>
    <property type="match status" value="1"/>
</dbReference>
<gene>
    <name evidence="1" type="ORF">PBT88_14115</name>
</gene>
<dbReference type="RefSeq" id="WP_270075964.1">
    <property type="nucleotide sequence ID" value="NZ_CP115174.1"/>
</dbReference>
<dbReference type="EMBL" id="CP115174">
    <property type="protein sequence ID" value="WBO21315.1"/>
    <property type="molecule type" value="Genomic_DNA"/>
</dbReference>
<name>A0ABY7NKJ0_9SPHN</name>
<organism evidence="1 2">
    <name type="scientific">Sphingomonas abietis</name>
    <dbReference type="NCBI Taxonomy" id="3012344"/>
    <lineage>
        <taxon>Bacteria</taxon>
        <taxon>Pseudomonadati</taxon>
        <taxon>Pseudomonadota</taxon>
        <taxon>Alphaproteobacteria</taxon>
        <taxon>Sphingomonadales</taxon>
        <taxon>Sphingomonadaceae</taxon>
        <taxon>Sphingomonas</taxon>
    </lineage>
</organism>
<protein>
    <recommendedName>
        <fullName evidence="3">Surface layer protein</fullName>
    </recommendedName>
</protein>
<keyword evidence="2" id="KW-1185">Reference proteome</keyword>
<evidence type="ECO:0000313" key="1">
    <source>
        <dbReference type="EMBL" id="WBO21315.1"/>
    </source>
</evidence>
<dbReference type="PANTHER" id="PTHR47197">
    <property type="entry name" value="PROTEIN NIRF"/>
    <property type="match status" value="1"/>
</dbReference>
<proteinExistence type="predicted"/>
<dbReference type="InterPro" id="IPR051200">
    <property type="entry name" value="Host-pathogen_enzymatic-act"/>
</dbReference>
<accession>A0ABY7NKJ0</accession>
<evidence type="ECO:0000313" key="2">
    <source>
        <dbReference type="Proteomes" id="UP001210865"/>
    </source>
</evidence>
<dbReference type="InterPro" id="IPR011045">
    <property type="entry name" value="N2O_reductase_N"/>
</dbReference>